<name>A0A430UTE2_THESC</name>
<comment type="caution">
    <text evidence="2">The sequence shown here is derived from an EMBL/GenBank/DDBJ whole genome shotgun (WGS) entry which is preliminary data.</text>
</comment>
<evidence type="ECO:0000313" key="2">
    <source>
        <dbReference type="EMBL" id="RTI11876.1"/>
    </source>
</evidence>
<evidence type="ECO:0000313" key="5">
    <source>
        <dbReference type="Proteomes" id="UP000288073"/>
    </source>
</evidence>
<gene>
    <name evidence="3" type="ORF">CSW23_08240</name>
    <name evidence="2" type="ORF">CSW27_11410</name>
    <name evidence="1" type="ORF">CSW50_05555</name>
</gene>
<evidence type="ECO:0000313" key="4">
    <source>
        <dbReference type="Proteomes" id="UP000287155"/>
    </source>
</evidence>
<dbReference type="Proteomes" id="UP000287155">
    <property type="component" value="Unassembled WGS sequence"/>
</dbReference>
<dbReference type="EMBL" id="PEMN01000266">
    <property type="protein sequence ID" value="RTI15791.1"/>
    <property type="molecule type" value="Genomic_DNA"/>
</dbReference>
<evidence type="ECO:0000313" key="1">
    <source>
        <dbReference type="EMBL" id="RTH03266.1"/>
    </source>
</evidence>
<reference evidence="4 5" key="1">
    <citation type="journal article" date="2019" name="Extremophiles">
        <title>Biogeography of thermophiles and predominance of Thermus scotoductus in domestic water heaters.</title>
        <authorList>
            <person name="Wilpiszeski R.L."/>
            <person name="Zhang Z."/>
            <person name="House C.H."/>
        </authorList>
    </citation>
    <scope>NUCLEOTIDE SEQUENCE [LARGE SCALE GENOMIC DNA]</scope>
    <source>
        <strain evidence="3 5">10_S10</strain>
        <strain evidence="2 4">14_S14</strain>
        <strain evidence="1 6">38_S38</strain>
    </source>
</reference>
<dbReference type="Proteomes" id="UP000288073">
    <property type="component" value="Unassembled WGS sequence"/>
</dbReference>
<evidence type="ECO:0000313" key="6">
    <source>
        <dbReference type="Proteomes" id="UP000288082"/>
    </source>
</evidence>
<dbReference type="EMBL" id="PEMJ01000339">
    <property type="protein sequence ID" value="RTI11876.1"/>
    <property type="molecule type" value="Genomic_DNA"/>
</dbReference>
<accession>A0A430UTE2</accession>
<dbReference type="Proteomes" id="UP000288082">
    <property type="component" value="Unassembled WGS sequence"/>
</dbReference>
<evidence type="ECO:0000313" key="3">
    <source>
        <dbReference type="EMBL" id="RTI15791.1"/>
    </source>
</evidence>
<proteinExistence type="predicted"/>
<dbReference type="AlphaFoldDB" id="A0A430UTE2"/>
<organism evidence="2 4">
    <name type="scientific">Thermus scotoductus</name>
    <dbReference type="NCBI Taxonomy" id="37636"/>
    <lineage>
        <taxon>Bacteria</taxon>
        <taxon>Thermotogati</taxon>
        <taxon>Deinococcota</taxon>
        <taxon>Deinococci</taxon>
        <taxon>Thermales</taxon>
        <taxon>Thermaceae</taxon>
        <taxon>Thermus</taxon>
    </lineage>
</organism>
<dbReference type="EMBL" id="PELM01000142">
    <property type="protein sequence ID" value="RTH03266.1"/>
    <property type="molecule type" value="Genomic_DNA"/>
</dbReference>
<sequence length="80" mass="9412">MKRARTYRLSEGTLAELREIAEALGVSETEAVARSIHHYHQALKGEAPTPTEALRRLEEKLDRLTRELANRGKRPWWRFW</sequence>
<dbReference type="RefSeq" id="WP_126187363.1">
    <property type="nucleotide sequence ID" value="NZ_PELM01000142.1"/>
</dbReference>
<protein>
    <submittedName>
        <fullName evidence="2">Uncharacterized protein</fullName>
    </submittedName>
</protein>